<evidence type="ECO:0000313" key="2">
    <source>
        <dbReference type="Proteomes" id="UP001217178"/>
    </source>
</evidence>
<organism evidence="1 2">
    <name type="scientific">Xenorhabdus yunnanensis</name>
    <dbReference type="NCBI Taxonomy" id="3025878"/>
    <lineage>
        <taxon>Bacteria</taxon>
        <taxon>Pseudomonadati</taxon>
        <taxon>Pseudomonadota</taxon>
        <taxon>Gammaproteobacteria</taxon>
        <taxon>Enterobacterales</taxon>
        <taxon>Morganellaceae</taxon>
        <taxon>Xenorhabdus</taxon>
    </lineage>
</organism>
<gene>
    <name evidence="1" type="ORF">PSI23_21080</name>
</gene>
<accession>A0ABT5LPG6</accession>
<dbReference type="EMBL" id="JAQRFI010000134">
    <property type="protein sequence ID" value="MDC9591704.1"/>
    <property type="molecule type" value="Genomic_DNA"/>
</dbReference>
<dbReference type="InterPro" id="IPR025083">
    <property type="entry name" value="DUF3969"/>
</dbReference>
<sequence>MELNYRIEGKHAGKFISFLILGVLHSLDKKLISIKEAEGFIFMPYVSKVLKKVKVSDALSDVDTIAEIIDAACELENVERIIPDTLSDSINELIEETLLVIKNSKKIGRGVHKEVKVIDRE</sequence>
<evidence type="ECO:0000313" key="1">
    <source>
        <dbReference type="EMBL" id="MDC9591704.1"/>
    </source>
</evidence>
<dbReference type="Pfam" id="PF13108">
    <property type="entry name" value="DUF3969"/>
    <property type="match status" value="1"/>
</dbReference>
<reference evidence="1 2" key="1">
    <citation type="submission" date="2023-02" db="EMBL/GenBank/DDBJ databases">
        <title>Entomopathogenic bacteria.</title>
        <authorList>
            <person name="Machado R.A."/>
        </authorList>
    </citation>
    <scope>NUCLEOTIDE SEQUENCE [LARGE SCALE GENOMIC DNA]</scope>
    <source>
        <strain evidence="1 2">XENO-10</strain>
    </source>
</reference>
<protein>
    <submittedName>
        <fullName evidence="1">DUF3969 family protein</fullName>
    </submittedName>
</protein>
<keyword evidence="2" id="KW-1185">Reference proteome</keyword>
<comment type="caution">
    <text evidence="1">The sequence shown here is derived from an EMBL/GenBank/DDBJ whole genome shotgun (WGS) entry which is preliminary data.</text>
</comment>
<name>A0ABT5LPG6_9GAMM</name>
<dbReference type="RefSeq" id="WP_273556910.1">
    <property type="nucleotide sequence ID" value="NZ_JAQRFI010000134.1"/>
</dbReference>
<dbReference type="Proteomes" id="UP001217178">
    <property type="component" value="Unassembled WGS sequence"/>
</dbReference>
<proteinExistence type="predicted"/>